<protein>
    <submittedName>
        <fullName evidence="1">Uncharacterized protein</fullName>
    </submittedName>
</protein>
<organism evidence="1 2">
    <name type="scientific">Candidatus Entotheonella gemina</name>
    <dbReference type="NCBI Taxonomy" id="1429439"/>
    <lineage>
        <taxon>Bacteria</taxon>
        <taxon>Pseudomonadati</taxon>
        <taxon>Nitrospinota/Tectimicrobiota group</taxon>
        <taxon>Candidatus Tectimicrobiota</taxon>
        <taxon>Candidatus Entotheonellia</taxon>
        <taxon>Candidatus Entotheonellales</taxon>
        <taxon>Candidatus Entotheonellaceae</taxon>
        <taxon>Candidatus Entotheonella</taxon>
    </lineage>
</organism>
<dbReference type="Proteomes" id="UP000019140">
    <property type="component" value="Unassembled WGS sequence"/>
</dbReference>
<dbReference type="EMBL" id="AZHX01000864">
    <property type="protein sequence ID" value="ETX05793.1"/>
    <property type="molecule type" value="Genomic_DNA"/>
</dbReference>
<comment type="caution">
    <text evidence="1">The sequence shown here is derived from an EMBL/GenBank/DDBJ whole genome shotgun (WGS) entry which is preliminary data.</text>
</comment>
<evidence type="ECO:0000313" key="1">
    <source>
        <dbReference type="EMBL" id="ETX05793.1"/>
    </source>
</evidence>
<dbReference type="AlphaFoldDB" id="W4M6K1"/>
<evidence type="ECO:0000313" key="2">
    <source>
        <dbReference type="Proteomes" id="UP000019140"/>
    </source>
</evidence>
<reference evidence="1 2" key="1">
    <citation type="journal article" date="2014" name="Nature">
        <title>An environmental bacterial taxon with a large and distinct metabolic repertoire.</title>
        <authorList>
            <person name="Wilson M.C."/>
            <person name="Mori T."/>
            <person name="Ruckert C."/>
            <person name="Uria A.R."/>
            <person name="Helf M.J."/>
            <person name="Takada K."/>
            <person name="Gernert C."/>
            <person name="Steffens U.A."/>
            <person name="Heycke N."/>
            <person name="Schmitt S."/>
            <person name="Rinke C."/>
            <person name="Helfrich E.J."/>
            <person name="Brachmann A.O."/>
            <person name="Gurgui C."/>
            <person name="Wakimoto T."/>
            <person name="Kracht M."/>
            <person name="Crusemann M."/>
            <person name="Hentschel U."/>
            <person name="Abe I."/>
            <person name="Matsunaga S."/>
            <person name="Kalinowski J."/>
            <person name="Takeyama H."/>
            <person name="Piel J."/>
        </authorList>
    </citation>
    <scope>NUCLEOTIDE SEQUENCE [LARGE SCALE GENOMIC DNA]</scope>
    <source>
        <strain evidence="2">TSY2</strain>
    </source>
</reference>
<proteinExistence type="predicted"/>
<gene>
    <name evidence="1" type="ORF">ETSY2_20900</name>
</gene>
<sequence length="315" mass="35500">MADQKPLQNGPGAGDSLQEEIWLLGQPPLRRYLDFVSDIVVDGARADVAALTDEWRAANDYYHELEQLESGIADKVECRELPPSCVSLAKEVAADTHYRHTFNRVPVSFGMVELDKLIAFQLHVSCNFIRDLVAELGPNPSVEALFRFCLPIERSNAPVQTQRVGSKRYVFRSDSTDFRFHDAVLLQPDQIRDYHSFGPLAGVVGLVVGFGSNYLNAIRVGDRLLLNNGYHRACALRQLGVTHAPCIIQTATLMDELELIAKPLIADDPDFYFNTARPPLLKDFFDPNIAKVYPVHKRVRMIEVNFEVRDYVLSE</sequence>
<name>W4M6K1_9BACT</name>
<dbReference type="HOGENOM" id="CLU_917040_0_0_7"/>
<accession>W4M6K1</accession>
<keyword evidence="2" id="KW-1185">Reference proteome</keyword>